<dbReference type="AlphaFoldDB" id="A0A5E4FDK5"/>
<evidence type="ECO:0000313" key="2">
    <source>
        <dbReference type="Proteomes" id="UP000327085"/>
    </source>
</evidence>
<evidence type="ECO:0000313" key="1">
    <source>
        <dbReference type="EMBL" id="VVA26035.1"/>
    </source>
</evidence>
<protein>
    <submittedName>
        <fullName evidence="1">PREDICTED: MLO 1</fullName>
    </submittedName>
</protein>
<dbReference type="Gramene" id="VVA26035">
    <property type="protein sequence ID" value="VVA26035"/>
    <property type="gene ID" value="Prudul26B015710"/>
</dbReference>
<accession>A0A5E4FDK5</accession>
<dbReference type="Proteomes" id="UP000327085">
    <property type="component" value="Chromosome 6"/>
</dbReference>
<reference evidence="2" key="1">
    <citation type="journal article" date="2020" name="Plant J.">
        <title>Transposons played a major role in the diversification between the closely related almond and peach genomes: results from the almond genome sequence.</title>
        <authorList>
            <person name="Alioto T."/>
            <person name="Alexiou K.G."/>
            <person name="Bardil A."/>
            <person name="Barteri F."/>
            <person name="Castanera R."/>
            <person name="Cruz F."/>
            <person name="Dhingra A."/>
            <person name="Duval H."/>
            <person name="Fernandez I Marti A."/>
            <person name="Frias L."/>
            <person name="Galan B."/>
            <person name="Garcia J.L."/>
            <person name="Howad W."/>
            <person name="Gomez-Garrido J."/>
            <person name="Gut M."/>
            <person name="Julca I."/>
            <person name="Morata J."/>
            <person name="Puigdomenech P."/>
            <person name="Ribeca P."/>
            <person name="Rubio Cabetas M.J."/>
            <person name="Vlasova A."/>
            <person name="Wirthensohn M."/>
            <person name="Garcia-Mas J."/>
            <person name="Gabaldon T."/>
            <person name="Casacuberta J.M."/>
            <person name="Arus P."/>
        </authorList>
    </citation>
    <scope>NUCLEOTIDE SEQUENCE [LARGE SCALE GENOMIC DNA]</scope>
    <source>
        <strain evidence="2">cv. Texas</strain>
    </source>
</reference>
<name>A0A5E4FDK5_PRUDU</name>
<dbReference type="InParanoid" id="A0A5E4FDK5"/>
<proteinExistence type="predicted"/>
<dbReference type="EMBL" id="CABIKO010000101">
    <property type="protein sequence ID" value="VVA26035.1"/>
    <property type="molecule type" value="Genomic_DNA"/>
</dbReference>
<sequence>MGAKMKPAIFEEKTSQALAKWVQKAEMRKALRVAASGSNQVDPNQASMIVQFAEVQNNESAREIAPELPLREEYEGFHFEEREGSGSSNFPEPQSKPAIDTQSISGIELQMLTMNHVVFWLTIDAWKEEEIQGVARRSNEKEKKKSRGSHRTRRLVSSWPRATFVKKEITVPKRSVARRSVIGSFGKLFGSLSVVRHIPELRRNLISIGALNRAGYLYKAKEGKILVTQGSVVIMRGKIQPNNVYQLLGGTIVSGAENSTMEAFCTKEKRARDLTVNSSLRVLDFKGVEVAESEDKVHKGEVKTRDDGENVVGSVAIEKVLLTKMVMEGTPRRMKHDTKVEEDECLQQTHKGVLLEVEPS</sequence>
<gene>
    <name evidence="1" type="ORF">ALMOND_2B015710</name>
</gene>
<organism evidence="1 2">
    <name type="scientific">Prunus dulcis</name>
    <name type="common">Almond</name>
    <name type="synonym">Amygdalus dulcis</name>
    <dbReference type="NCBI Taxonomy" id="3755"/>
    <lineage>
        <taxon>Eukaryota</taxon>
        <taxon>Viridiplantae</taxon>
        <taxon>Streptophyta</taxon>
        <taxon>Embryophyta</taxon>
        <taxon>Tracheophyta</taxon>
        <taxon>Spermatophyta</taxon>
        <taxon>Magnoliopsida</taxon>
        <taxon>eudicotyledons</taxon>
        <taxon>Gunneridae</taxon>
        <taxon>Pentapetalae</taxon>
        <taxon>rosids</taxon>
        <taxon>fabids</taxon>
        <taxon>Rosales</taxon>
        <taxon>Rosaceae</taxon>
        <taxon>Amygdaloideae</taxon>
        <taxon>Amygdaleae</taxon>
        <taxon>Prunus</taxon>
    </lineage>
</organism>